<dbReference type="EMBL" id="SPSB01000003">
    <property type="protein sequence ID" value="TFV94606.1"/>
    <property type="molecule type" value="Genomic_DNA"/>
</dbReference>
<dbReference type="InterPro" id="IPR023614">
    <property type="entry name" value="Porin_dom_sf"/>
</dbReference>
<keyword evidence="2" id="KW-1185">Reference proteome</keyword>
<organism evidence="1 2">
    <name type="scientific">Algoriphagus kandeliae</name>
    <dbReference type="NCBI Taxonomy" id="2562278"/>
    <lineage>
        <taxon>Bacteria</taxon>
        <taxon>Pseudomonadati</taxon>
        <taxon>Bacteroidota</taxon>
        <taxon>Cytophagia</taxon>
        <taxon>Cytophagales</taxon>
        <taxon>Cyclobacteriaceae</taxon>
        <taxon>Algoriphagus</taxon>
    </lineage>
</organism>
<reference evidence="1 2" key="1">
    <citation type="submission" date="2019-03" db="EMBL/GenBank/DDBJ databases">
        <title>Algoriphagus sp. nov, a new strain isolated from root system soil of mangrove plant Kandelia.</title>
        <authorList>
            <person name="Yin Q."/>
            <person name="Wang K."/>
            <person name="Song Z."/>
        </authorList>
    </citation>
    <scope>NUCLEOTIDE SEQUENCE [LARGE SCALE GENOMIC DNA]</scope>
    <source>
        <strain evidence="1 2">XY-J91</strain>
    </source>
</reference>
<sequence length="447" mass="50886">MKYWIALILIIGPLTSFSQERIKNVQIDPTVHARTFWMSTSYREDFRDDYALGASLAIGFKAKIYSKWTLQAAYRGFANVLSSDIWDLEPYSGRENRYETGLFNFLEPGQRTFGSLETLNLSYQTTSWKLSIGRMPINTAWINPADGRLAPTEMEGASVSFSPSKSWKISGWYINRFRVRGTNKFLNVGESIGVYGVGRDETGAPSSYFGNTESDFVSIVQVDYQKEKNHYTLSHTLADNLFSTFWGEWNYKFSKNTGGLNWLLGAQLGFQHGIGDGGNQEVSFRYKNPKDQNWVMSVSAGAEIGKWKNTFGFTQLGGKGRWLSPREWGKDAWYTFIPRERNEGVGQLTALTLLSEYQLGKGLGIYGHIGFHWLPELSDAPNNKYAFPSYRQINLGLKYKPDSMSKTDFHLLIMNKEALGSPDLTPSQRYNKVEMIHVNLMVNYRIN</sequence>
<dbReference type="OrthoDB" id="862900at2"/>
<evidence type="ECO:0008006" key="3">
    <source>
        <dbReference type="Google" id="ProtNLM"/>
    </source>
</evidence>
<comment type="caution">
    <text evidence="1">The sequence shown here is derived from an EMBL/GenBank/DDBJ whole genome shotgun (WGS) entry which is preliminary data.</text>
</comment>
<evidence type="ECO:0000313" key="2">
    <source>
        <dbReference type="Proteomes" id="UP000297647"/>
    </source>
</evidence>
<dbReference type="Gene3D" id="2.40.160.10">
    <property type="entry name" value="Porin"/>
    <property type="match status" value="1"/>
</dbReference>
<evidence type="ECO:0000313" key="1">
    <source>
        <dbReference type="EMBL" id="TFV94606.1"/>
    </source>
</evidence>
<proteinExistence type="predicted"/>
<name>A0A4Y9QTX6_9BACT</name>
<dbReference type="RefSeq" id="WP_135074100.1">
    <property type="nucleotide sequence ID" value="NZ_SPSB01000003.1"/>
</dbReference>
<dbReference type="Proteomes" id="UP000297647">
    <property type="component" value="Unassembled WGS sequence"/>
</dbReference>
<protein>
    <recommendedName>
        <fullName evidence="3">Outer membrane porin, OprD family</fullName>
    </recommendedName>
</protein>
<gene>
    <name evidence="1" type="ORF">E4S40_11365</name>
</gene>
<dbReference type="AlphaFoldDB" id="A0A4Y9QTX6"/>
<accession>A0A4Y9QTX6</accession>